<protein>
    <submittedName>
        <fullName evidence="2">Uncharacterized protein</fullName>
    </submittedName>
</protein>
<dbReference type="RefSeq" id="WP_114378072.1">
    <property type="nucleotide sequence ID" value="NZ_QPJD01000001.1"/>
</dbReference>
<dbReference type="AlphaFoldDB" id="A0A368W856"/>
<accession>A0A368W856</accession>
<dbReference type="Proteomes" id="UP000252415">
    <property type="component" value="Unassembled WGS sequence"/>
</dbReference>
<keyword evidence="1" id="KW-1133">Transmembrane helix</keyword>
<keyword evidence="1" id="KW-0812">Transmembrane</keyword>
<comment type="caution">
    <text evidence="2">The sequence shown here is derived from an EMBL/GenBank/DDBJ whole genome shotgun (WGS) entry which is preliminary data.</text>
</comment>
<organism evidence="2 3">
    <name type="scientific">Paenibacillus prosopidis</name>
    <dbReference type="NCBI Taxonomy" id="630520"/>
    <lineage>
        <taxon>Bacteria</taxon>
        <taxon>Bacillati</taxon>
        <taxon>Bacillota</taxon>
        <taxon>Bacilli</taxon>
        <taxon>Bacillales</taxon>
        <taxon>Paenibacillaceae</taxon>
        <taxon>Paenibacillus</taxon>
    </lineage>
</organism>
<feature type="transmembrane region" description="Helical" evidence="1">
    <location>
        <begin position="33"/>
        <end position="50"/>
    </location>
</feature>
<evidence type="ECO:0000256" key="1">
    <source>
        <dbReference type="SAM" id="Phobius"/>
    </source>
</evidence>
<keyword evidence="1" id="KW-0472">Membrane</keyword>
<dbReference type="EMBL" id="QPJD01000001">
    <property type="protein sequence ID" value="RCW51815.1"/>
    <property type="molecule type" value="Genomic_DNA"/>
</dbReference>
<dbReference type="OrthoDB" id="2627268at2"/>
<evidence type="ECO:0000313" key="2">
    <source>
        <dbReference type="EMBL" id="RCW51815.1"/>
    </source>
</evidence>
<reference evidence="2 3" key="1">
    <citation type="submission" date="2018-07" db="EMBL/GenBank/DDBJ databases">
        <title>Genomic Encyclopedia of Type Strains, Phase III (KMG-III): the genomes of soil and plant-associated and newly described type strains.</title>
        <authorList>
            <person name="Whitman W."/>
        </authorList>
    </citation>
    <scope>NUCLEOTIDE SEQUENCE [LARGE SCALE GENOMIC DNA]</scope>
    <source>
        <strain evidence="2 3">CECT 7506</strain>
    </source>
</reference>
<name>A0A368W856_9BACL</name>
<proteinExistence type="predicted"/>
<gene>
    <name evidence="2" type="ORF">DFP97_101158</name>
</gene>
<keyword evidence="3" id="KW-1185">Reference proteome</keyword>
<evidence type="ECO:0000313" key="3">
    <source>
        <dbReference type="Proteomes" id="UP000252415"/>
    </source>
</evidence>
<sequence>MQEKIIVLLIVYILALSADVIKLRNSPLRGRIIYLGIMVITLYFSADYLLKAELPDLHTFADLLFTKPARMIVEFLRVEPT</sequence>